<evidence type="ECO:0000256" key="5">
    <source>
        <dbReference type="ARBA" id="ARBA00022694"/>
    </source>
</evidence>
<evidence type="ECO:0000313" key="9">
    <source>
        <dbReference type="Proteomes" id="UP000663814"/>
    </source>
</evidence>
<dbReference type="HAMAP" id="MF_01872">
    <property type="entry name" value="tRNA_methyltr_YfiC"/>
    <property type="match status" value="1"/>
</dbReference>
<dbReference type="PANTHER" id="PTHR47739:SF1">
    <property type="entry name" value="TRNA1(VAL) (ADENINE(37)-N6)-METHYLTRANSFERASE"/>
    <property type="match status" value="1"/>
</dbReference>
<evidence type="ECO:0000259" key="7">
    <source>
        <dbReference type="Pfam" id="PF05175"/>
    </source>
</evidence>
<protein>
    <recommendedName>
        <fullName evidence="6">tRNA1(Val) (adenine(37)-N6)-methyltransferase</fullName>
        <ecNumber evidence="6">2.1.1.223</ecNumber>
    </recommendedName>
    <alternativeName>
        <fullName evidence="6">tRNA m6A37 methyltransferase</fullName>
    </alternativeName>
</protein>
<comment type="caution">
    <text evidence="8">The sequence shown here is derived from an EMBL/GenBank/DDBJ whole genome shotgun (WGS) entry which is preliminary data.</text>
</comment>
<dbReference type="GO" id="GO:0032259">
    <property type="term" value="P:methylation"/>
    <property type="evidence" value="ECO:0007669"/>
    <property type="project" value="UniProtKB-KW"/>
</dbReference>
<evidence type="ECO:0000256" key="4">
    <source>
        <dbReference type="ARBA" id="ARBA00022691"/>
    </source>
</evidence>
<feature type="domain" description="Methyltransferase small" evidence="7">
    <location>
        <begin position="34"/>
        <end position="120"/>
    </location>
</feature>
<dbReference type="PROSITE" id="PS01131">
    <property type="entry name" value="RRNA_A_DIMETH"/>
    <property type="match status" value="1"/>
</dbReference>
<dbReference type="GO" id="GO:0008168">
    <property type="term" value="F:methyltransferase activity"/>
    <property type="evidence" value="ECO:0007669"/>
    <property type="project" value="UniProtKB-KW"/>
</dbReference>
<dbReference type="SUPFAM" id="SSF53335">
    <property type="entry name" value="S-adenosyl-L-methionine-dependent methyltransferases"/>
    <property type="match status" value="1"/>
</dbReference>
<dbReference type="InterPro" id="IPR050210">
    <property type="entry name" value="tRNA_Adenine-N(6)_MTase"/>
</dbReference>
<evidence type="ECO:0000256" key="6">
    <source>
        <dbReference type="HAMAP-Rule" id="MF_01872"/>
    </source>
</evidence>
<dbReference type="EC" id="2.1.1.223" evidence="6"/>
<evidence type="ECO:0000256" key="1">
    <source>
        <dbReference type="ARBA" id="ARBA00022490"/>
    </source>
</evidence>
<evidence type="ECO:0000256" key="2">
    <source>
        <dbReference type="ARBA" id="ARBA00022603"/>
    </source>
</evidence>
<dbReference type="Pfam" id="PF05175">
    <property type="entry name" value="MTS"/>
    <property type="match status" value="1"/>
</dbReference>
<dbReference type="InterPro" id="IPR020596">
    <property type="entry name" value="rRNA_Ade_Mease_Trfase_CS"/>
</dbReference>
<dbReference type="Proteomes" id="UP000663814">
    <property type="component" value="Unassembled WGS sequence"/>
</dbReference>
<dbReference type="Gene3D" id="3.40.50.150">
    <property type="entry name" value="Vaccinia Virus protein VP39"/>
    <property type="match status" value="1"/>
</dbReference>
<keyword evidence="1 6" id="KW-0963">Cytoplasm</keyword>
<dbReference type="InterPro" id="IPR007848">
    <property type="entry name" value="Small_mtfrase_dom"/>
</dbReference>
<dbReference type="InterPro" id="IPR022882">
    <property type="entry name" value="tRNA_adenine-N6_MeTrfase"/>
</dbReference>
<keyword evidence="2 6" id="KW-0489">Methyltransferase</keyword>
<dbReference type="RefSeq" id="WP_205309282.1">
    <property type="nucleotide sequence ID" value="NZ_JAERPS020000002.1"/>
</dbReference>
<sequence>MSAGFQCKKFYVAHDQCAMKVGTDGLLLGAFAPLPPAGSAILDIGAGSGLISLMLAQRSNGANVIDAVELDSAAASQAAANVAASPWPNAVQLIKGDILTYHSDKRYRLIVSNPPFFQQALPAQDARRHQARHTDSLPFAALLQKAATLISAEGVLALILPPTAAAEVMLLATGTGWVLQQQCAVYSKPGKQQRVLLCLNRQQDTLPRFSELLIHDATGAYSAAYQQLLAAFYLKFPEPEEDISHAQQPL</sequence>
<organism evidence="8 9">
    <name type="scientific">Rheinheimera maricola</name>
    <dbReference type="NCBI Taxonomy" id="2793282"/>
    <lineage>
        <taxon>Bacteria</taxon>
        <taxon>Pseudomonadati</taxon>
        <taxon>Pseudomonadota</taxon>
        <taxon>Gammaproteobacteria</taxon>
        <taxon>Chromatiales</taxon>
        <taxon>Chromatiaceae</taxon>
        <taxon>Rheinheimera</taxon>
    </lineage>
</organism>
<accession>A0ABS7X6Y7</accession>
<proteinExistence type="inferred from homology"/>
<keyword evidence="5 6" id="KW-0819">tRNA processing</keyword>
<keyword evidence="3 6" id="KW-0808">Transferase</keyword>
<dbReference type="EMBL" id="JAERPS020000002">
    <property type="protein sequence ID" value="MBZ9611091.1"/>
    <property type="molecule type" value="Genomic_DNA"/>
</dbReference>
<comment type="subcellular location">
    <subcellularLocation>
        <location evidence="6">Cytoplasm</location>
    </subcellularLocation>
</comment>
<keyword evidence="4 6" id="KW-0949">S-adenosyl-L-methionine</keyword>
<gene>
    <name evidence="8" type="ORF">I4W93_005740</name>
</gene>
<comment type="similarity">
    <text evidence="6">Belongs to the methyltransferase superfamily. tRNA (adenine-N(6)-)-methyltransferase family.</text>
</comment>
<evidence type="ECO:0000313" key="8">
    <source>
        <dbReference type="EMBL" id="MBZ9611091.1"/>
    </source>
</evidence>
<dbReference type="InterPro" id="IPR002052">
    <property type="entry name" value="DNA_methylase_N6_adenine_CS"/>
</dbReference>
<dbReference type="CDD" id="cd02440">
    <property type="entry name" value="AdoMet_MTases"/>
    <property type="match status" value="1"/>
</dbReference>
<comment type="catalytic activity">
    <reaction evidence="6">
        <text>adenosine(37) in tRNA1(Val) + S-adenosyl-L-methionine = N(6)-methyladenosine(37) in tRNA1(Val) + S-adenosyl-L-homocysteine + H(+)</text>
        <dbReference type="Rhea" id="RHEA:43160"/>
        <dbReference type="Rhea" id="RHEA-COMP:10369"/>
        <dbReference type="Rhea" id="RHEA-COMP:10370"/>
        <dbReference type="ChEBI" id="CHEBI:15378"/>
        <dbReference type="ChEBI" id="CHEBI:57856"/>
        <dbReference type="ChEBI" id="CHEBI:59789"/>
        <dbReference type="ChEBI" id="CHEBI:74411"/>
        <dbReference type="ChEBI" id="CHEBI:74449"/>
        <dbReference type="EC" id="2.1.1.223"/>
    </reaction>
</comment>
<evidence type="ECO:0000256" key="3">
    <source>
        <dbReference type="ARBA" id="ARBA00022679"/>
    </source>
</evidence>
<dbReference type="PANTHER" id="PTHR47739">
    <property type="entry name" value="TRNA1(VAL) (ADENINE(37)-N6)-METHYLTRANSFERASE"/>
    <property type="match status" value="1"/>
</dbReference>
<comment type="function">
    <text evidence="6">Specifically methylates the adenine in position 37 of tRNA(1)(Val) (anticodon cmo5UAC).</text>
</comment>
<reference evidence="8 9" key="1">
    <citation type="submission" date="2021-08" db="EMBL/GenBank/DDBJ databases">
        <title>Rheinheimera aquimaris sp. nov., isolated from seawater of the East Sea in Korea.</title>
        <authorList>
            <person name="Kim K.H."/>
            <person name="Wenting R."/>
            <person name="Kim K.R."/>
            <person name="Jeon C.O."/>
        </authorList>
    </citation>
    <scope>NUCLEOTIDE SEQUENCE [LARGE SCALE GENOMIC DNA]</scope>
    <source>
        <strain evidence="8 9">MA-13</strain>
    </source>
</reference>
<name>A0ABS7X6Y7_9GAMM</name>
<dbReference type="PRINTS" id="PR00507">
    <property type="entry name" value="N12N6MTFRASE"/>
</dbReference>
<keyword evidence="9" id="KW-1185">Reference proteome</keyword>
<dbReference type="PROSITE" id="PS00092">
    <property type="entry name" value="N6_MTASE"/>
    <property type="match status" value="1"/>
</dbReference>
<dbReference type="InterPro" id="IPR029063">
    <property type="entry name" value="SAM-dependent_MTases_sf"/>
</dbReference>